<evidence type="ECO:0000313" key="2">
    <source>
        <dbReference type="EMBL" id="MCZ4281011.1"/>
    </source>
</evidence>
<dbReference type="RefSeq" id="WP_269423196.1">
    <property type="nucleotide sequence ID" value="NZ_JAPWGY010000003.1"/>
</dbReference>
<gene>
    <name evidence="2" type="ORF">O4H49_09500</name>
</gene>
<accession>A0ABT4LKW7</accession>
<feature type="chain" id="PRO_5046196192" evidence="1">
    <location>
        <begin position="19"/>
        <end position="248"/>
    </location>
</feature>
<feature type="signal peptide" evidence="1">
    <location>
        <begin position="1"/>
        <end position="18"/>
    </location>
</feature>
<dbReference type="EMBL" id="JAPWGY010000003">
    <property type="protein sequence ID" value="MCZ4281011.1"/>
    <property type="molecule type" value="Genomic_DNA"/>
</dbReference>
<reference evidence="2" key="1">
    <citation type="submission" date="2022-12" db="EMBL/GenBank/DDBJ databases">
        <title>Bacterial isolates from different developmental stages of Nematostella vectensis.</title>
        <authorList>
            <person name="Fraune S."/>
        </authorList>
    </citation>
    <scope>NUCLEOTIDE SEQUENCE</scope>
    <source>
        <strain evidence="2">G21630-S1</strain>
    </source>
</reference>
<comment type="caution">
    <text evidence="2">The sequence shown here is derived from an EMBL/GenBank/DDBJ whole genome shotgun (WGS) entry which is preliminary data.</text>
</comment>
<evidence type="ECO:0000256" key="1">
    <source>
        <dbReference type="SAM" id="SignalP"/>
    </source>
</evidence>
<keyword evidence="1" id="KW-0732">Signal</keyword>
<name>A0ABT4LKW7_9PROT</name>
<evidence type="ECO:0000313" key="3">
    <source>
        <dbReference type="Proteomes" id="UP001069802"/>
    </source>
</evidence>
<keyword evidence="3" id="KW-1185">Reference proteome</keyword>
<protein>
    <submittedName>
        <fullName evidence="2">Uncharacterized protein</fullName>
    </submittedName>
</protein>
<proteinExistence type="predicted"/>
<dbReference type="Proteomes" id="UP001069802">
    <property type="component" value="Unassembled WGS sequence"/>
</dbReference>
<sequence length="248" mass="27407">MNLFCLSKRLFISITLLAGLSACSRLEIATVTLTPTEVGTRHVFDNGRYGVCYGLNRHGSGSSFLLGDDPPDTSDPSLMIVGYENYFDPGADPFPCHHWTSHAFQTMMLFDIESIGATHIMQATLSFDVNRELYQDGLPDTRCRAPVARALSDWSPGYSMAYRRTGMVDFPRTEPAGIFSSAGISGFSPNADVTHLVRRMVRGSNRGFVLNPKDDEILQDDQNVWCVGTISNPRLVMEVVRPIGTTMD</sequence>
<organism evidence="2 3">
    <name type="scientific">Kiloniella laminariae</name>
    <dbReference type="NCBI Taxonomy" id="454162"/>
    <lineage>
        <taxon>Bacteria</taxon>
        <taxon>Pseudomonadati</taxon>
        <taxon>Pseudomonadota</taxon>
        <taxon>Alphaproteobacteria</taxon>
        <taxon>Rhodospirillales</taxon>
        <taxon>Kiloniellaceae</taxon>
        <taxon>Kiloniella</taxon>
    </lineage>
</organism>